<sequence length="188" mass="21236">MKAIAGLILGMTCSAVHAAQIETLHVEHSGQRYRMILTARLDTPLHTSFRVFRDFDNLPRINDAVELVRHMDGAPPGAERLHTRLRICVWFFCTHLDQVQDIRETHETDVRGLDAVVLPQLSNLRYGVARWRMRTCGAQTCLAFEAEIEPDFWVPPIIGPWAIEHAMRREGLDTAAGIERLAAQESGS</sequence>
<reference evidence="2 3" key="1">
    <citation type="submission" date="2016-10" db="EMBL/GenBank/DDBJ databases">
        <authorList>
            <person name="de Groot N.N."/>
        </authorList>
    </citation>
    <scope>NUCLEOTIDE SEQUENCE [LARGE SCALE GENOMIC DNA]</scope>
    <source>
        <strain evidence="2 3">DSM 23609</strain>
    </source>
</reference>
<dbReference type="SUPFAM" id="SSF55961">
    <property type="entry name" value="Bet v1-like"/>
    <property type="match status" value="1"/>
</dbReference>
<organism evidence="2 3">
    <name type="scientific">Fontimonas thermophila</name>
    <dbReference type="NCBI Taxonomy" id="1076937"/>
    <lineage>
        <taxon>Bacteria</taxon>
        <taxon>Pseudomonadati</taxon>
        <taxon>Pseudomonadota</taxon>
        <taxon>Gammaproteobacteria</taxon>
        <taxon>Nevskiales</taxon>
        <taxon>Nevskiaceae</taxon>
        <taxon>Fontimonas</taxon>
    </lineage>
</organism>
<dbReference type="RefSeq" id="WP_091533556.1">
    <property type="nucleotide sequence ID" value="NZ_FOOC01000006.1"/>
</dbReference>
<dbReference type="AlphaFoldDB" id="A0A1I2JC53"/>
<protein>
    <recommendedName>
        <fullName evidence="4">Polyketide cyclase / dehydrase and lipid transport</fullName>
    </recommendedName>
</protein>
<dbReference type="OrthoDB" id="5568133at2"/>
<keyword evidence="1" id="KW-0732">Signal</keyword>
<evidence type="ECO:0008006" key="4">
    <source>
        <dbReference type="Google" id="ProtNLM"/>
    </source>
</evidence>
<evidence type="ECO:0000313" key="2">
    <source>
        <dbReference type="EMBL" id="SFF51678.1"/>
    </source>
</evidence>
<evidence type="ECO:0000256" key="1">
    <source>
        <dbReference type="SAM" id="SignalP"/>
    </source>
</evidence>
<dbReference type="Gene3D" id="3.30.530.20">
    <property type="match status" value="1"/>
</dbReference>
<dbReference type="EMBL" id="FOOC01000006">
    <property type="protein sequence ID" value="SFF51678.1"/>
    <property type="molecule type" value="Genomic_DNA"/>
</dbReference>
<feature type="signal peptide" evidence="1">
    <location>
        <begin position="1"/>
        <end position="18"/>
    </location>
</feature>
<proteinExistence type="predicted"/>
<feature type="chain" id="PRO_5011543618" description="Polyketide cyclase / dehydrase and lipid transport" evidence="1">
    <location>
        <begin position="19"/>
        <end position="188"/>
    </location>
</feature>
<gene>
    <name evidence="2" type="ORF">SAMN04488120_106137</name>
</gene>
<evidence type="ECO:0000313" key="3">
    <source>
        <dbReference type="Proteomes" id="UP000199771"/>
    </source>
</evidence>
<keyword evidence="3" id="KW-1185">Reference proteome</keyword>
<dbReference type="STRING" id="1076937.SAMN04488120_106137"/>
<dbReference type="Proteomes" id="UP000199771">
    <property type="component" value="Unassembled WGS sequence"/>
</dbReference>
<accession>A0A1I2JC53</accession>
<dbReference type="InterPro" id="IPR023393">
    <property type="entry name" value="START-like_dom_sf"/>
</dbReference>
<name>A0A1I2JC53_9GAMM</name>